<keyword evidence="3" id="KW-1185">Reference proteome</keyword>
<name>G7J294_MEDTR</name>
<sequence>MISASSLGDFSLDHHSATPDDQSEYYEVGNLTCGKPQILSSNGSCTQFANLIVALYDVDIDSGCDSTWVQCDAHLVKSKPNNNLVQCVAQLWVDYADHGSFLGVLVRDYIPPQFTMKNGLKLKKEYRVFSLFMSGRIYILVQGFRKMVVDTCIICRVQQTSSNIMQPVHALKLESSKDASLLQHMQIGWLGQQLCRSKRQRQSTEIKWVF</sequence>
<protein>
    <submittedName>
        <fullName evidence="1 2">Uncharacterized protein</fullName>
    </submittedName>
</protein>
<dbReference type="Proteomes" id="UP000002051">
    <property type="component" value="Chromosome 3"/>
</dbReference>
<evidence type="ECO:0000313" key="3">
    <source>
        <dbReference type="Proteomes" id="UP000002051"/>
    </source>
</evidence>
<reference evidence="1 3" key="1">
    <citation type="journal article" date="2011" name="Nature">
        <title>The Medicago genome provides insight into the evolution of rhizobial symbioses.</title>
        <authorList>
            <person name="Young N.D."/>
            <person name="Debelle F."/>
            <person name="Oldroyd G.E."/>
            <person name="Geurts R."/>
            <person name="Cannon S.B."/>
            <person name="Udvardi M.K."/>
            <person name="Benedito V.A."/>
            <person name="Mayer K.F."/>
            <person name="Gouzy J."/>
            <person name="Schoof H."/>
            <person name="Van de Peer Y."/>
            <person name="Proost S."/>
            <person name="Cook D.R."/>
            <person name="Meyers B.C."/>
            <person name="Spannagl M."/>
            <person name="Cheung F."/>
            <person name="De Mita S."/>
            <person name="Krishnakumar V."/>
            <person name="Gundlach H."/>
            <person name="Zhou S."/>
            <person name="Mudge J."/>
            <person name="Bharti A.K."/>
            <person name="Murray J.D."/>
            <person name="Naoumkina M.A."/>
            <person name="Rosen B."/>
            <person name="Silverstein K.A."/>
            <person name="Tang H."/>
            <person name="Rombauts S."/>
            <person name="Zhao P.X."/>
            <person name="Zhou P."/>
            <person name="Barbe V."/>
            <person name="Bardou P."/>
            <person name="Bechner M."/>
            <person name="Bellec A."/>
            <person name="Berger A."/>
            <person name="Berges H."/>
            <person name="Bidwell S."/>
            <person name="Bisseling T."/>
            <person name="Choisne N."/>
            <person name="Couloux A."/>
            <person name="Denny R."/>
            <person name="Deshpande S."/>
            <person name="Dai X."/>
            <person name="Doyle J.J."/>
            <person name="Dudez A.M."/>
            <person name="Farmer A.D."/>
            <person name="Fouteau S."/>
            <person name="Franken C."/>
            <person name="Gibelin C."/>
            <person name="Gish J."/>
            <person name="Goldstein S."/>
            <person name="Gonzalez A.J."/>
            <person name="Green P.J."/>
            <person name="Hallab A."/>
            <person name="Hartog M."/>
            <person name="Hua A."/>
            <person name="Humphray S.J."/>
            <person name="Jeong D.H."/>
            <person name="Jing Y."/>
            <person name="Jocker A."/>
            <person name="Kenton S.M."/>
            <person name="Kim D.J."/>
            <person name="Klee K."/>
            <person name="Lai H."/>
            <person name="Lang C."/>
            <person name="Lin S."/>
            <person name="Macmil S.L."/>
            <person name="Magdelenat G."/>
            <person name="Matthews L."/>
            <person name="McCorrison J."/>
            <person name="Monaghan E.L."/>
            <person name="Mun J.H."/>
            <person name="Najar F.Z."/>
            <person name="Nicholson C."/>
            <person name="Noirot C."/>
            <person name="O'Bleness M."/>
            <person name="Paule C.R."/>
            <person name="Poulain J."/>
            <person name="Prion F."/>
            <person name="Qin B."/>
            <person name="Qu C."/>
            <person name="Retzel E.F."/>
            <person name="Riddle C."/>
            <person name="Sallet E."/>
            <person name="Samain S."/>
            <person name="Samson N."/>
            <person name="Sanders I."/>
            <person name="Saurat O."/>
            <person name="Scarpelli C."/>
            <person name="Schiex T."/>
            <person name="Segurens B."/>
            <person name="Severin A.J."/>
            <person name="Sherrier D.J."/>
            <person name="Shi R."/>
            <person name="Sims S."/>
            <person name="Singer S.R."/>
            <person name="Sinharoy S."/>
            <person name="Sterck L."/>
            <person name="Viollet A."/>
            <person name="Wang B.B."/>
            <person name="Wang K."/>
            <person name="Wang M."/>
            <person name="Wang X."/>
            <person name="Warfsmann J."/>
            <person name="Weissenbach J."/>
            <person name="White D.D."/>
            <person name="White J.D."/>
            <person name="Wiley G.B."/>
            <person name="Wincker P."/>
            <person name="Xing Y."/>
            <person name="Yang L."/>
            <person name="Yao Z."/>
            <person name="Ying F."/>
            <person name="Zhai J."/>
            <person name="Zhou L."/>
            <person name="Zuber A."/>
            <person name="Denarie J."/>
            <person name="Dixon R.A."/>
            <person name="May G.D."/>
            <person name="Schwartz D.C."/>
            <person name="Rogers J."/>
            <person name="Quetier F."/>
            <person name="Town C.D."/>
            <person name="Roe B.A."/>
        </authorList>
    </citation>
    <scope>NUCLEOTIDE SEQUENCE [LARGE SCALE GENOMIC DNA]</scope>
    <source>
        <strain evidence="1">A17</strain>
        <strain evidence="2 3">cv. Jemalong A17</strain>
    </source>
</reference>
<evidence type="ECO:0000313" key="1">
    <source>
        <dbReference type="EMBL" id="AES70757.1"/>
    </source>
</evidence>
<organism evidence="1 3">
    <name type="scientific">Medicago truncatula</name>
    <name type="common">Barrel medic</name>
    <name type="synonym">Medicago tribuloides</name>
    <dbReference type="NCBI Taxonomy" id="3880"/>
    <lineage>
        <taxon>Eukaryota</taxon>
        <taxon>Viridiplantae</taxon>
        <taxon>Streptophyta</taxon>
        <taxon>Embryophyta</taxon>
        <taxon>Tracheophyta</taxon>
        <taxon>Spermatophyta</taxon>
        <taxon>Magnoliopsida</taxon>
        <taxon>eudicotyledons</taxon>
        <taxon>Gunneridae</taxon>
        <taxon>Pentapetalae</taxon>
        <taxon>rosids</taxon>
        <taxon>fabids</taxon>
        <taxon>Fabales</taxon>
        <taxon>Fabaceae</taxon>
        <taxon>Papilionoideae</taxon>
        <taxon>50 kb inversion clade</taxon>
        <taxon>NPAAA clade</taxon>
        <taxon>Hologalegina</taxon>
        <taxon>IRL clade</taxon>
        <taxon>Trifolieae</taxon>
        <taxon>Medicago</taxon>
    </lineage>
</organism>
<dbReference type="HOGENOM" id="CLU_1311790_0_0_1"/>
<dbReference type="AlphaFoldDB" id="G7J294"/>
<gene>
    <name evidence="1" type="ordered locus">MTR_3g061990</name>
</gene>
<dbReference type="EMBL" id="CM001219">
    <property type="protein sequence ID" value="AES70757.1"/>
    <property type="molecule type" value="Genomic_DNA"/>
</dbReference>
<evidence type="ECO:0000313" key="2">
    <source>
        <dbReference type="EnsemblPlants" id="AES70757"/>
    </source>
</evidence>
<reference evidence="2" key="3">
    <citation type="submission" date="2015-04" db="UniProtKB">
        <authorList>
            <consortium name="EnsemblPlants"/>
        </authorList>
    </citation>
    <scope>IDENTIFICATION</scope>
    <source>
        <strain evidence="2">cv. Jemalong A17</strain>
    </source>
</reference>
<proteinExistence type="predicted"/>
<dbReference type="EnsemblPlants" id="AES70757">
    <property type="protein sequence ID" value="AES70757"/>
    <property type="gene ID" value="MTR_3g061990"/>
</dbReference>
<reference evidence="1 3" key="2">
    <citation type="journal article" date="2014" name="BMC Genomics">
        <title>An improved genome release (version Mt4.0) for the model legume Medicago truncatula.</title>
        <authorList>
            <person name="Tang H."/>
            <person name="Krishnakumar V."/>
            <person name="Bidwell S."/>
            <person name="Rosen B."/>
            <person name="Chan A."/>
            <person name="Zhou S."/>
            <person name="Gentzbittel L."/>
            <person name="Childs K.L."/>
            <person name="Yandell M."/>
            <person name="Gundlach H."/>
            <person name="Mayer K.F."/>
            <person name="Schwartz D.C."/>
            <person name="Town C.D."/>
        </authorList>
    </citation>
    <scope>GENOME REANNOTATION</scope>
    <source>
        <strain evidence="2 3">cv. Jemalong A17</strain>
    </source>
</reference>
<dbReference type="PaxDb" id="3880-AES70757"/>
<accession>G7J294</accession>